<evidence type="ECO:0000313" key="2">
    <source>
        <dbReference type="EMBL" id="AKT73137.1"/>
    </source>
</evidence>
<feature type="domain" description="WGR" evidence="1">
    <location>
        <begin position="1"/>
        <end position="71"/>
    </location>
</feature>
<dbReference type="InterPro" id="IPR008893">
    <property type="entry name" value="WGR_domain"/>
</dbReference>
<evidence type="ECO:0000259" key="1">
    <source>
        <dbReference type="PROSITE" id="PS51977"/>
    </source>
</evidence>
<protein>
    <recommendedName>
        <fullName evidence="1">WGR domain-containing protein</fullName>
    </recommendedName>
</protein>
<dbReference type="SUPFAM" id="SSF142921">
    <property type="entry name" value="WGR domain-like"/>
    <property type="match status" value="1"/>
</dbReference>
<dbReference type="Pfam" id="PF05406">
    <property type="entry name" value="WGR"/>
    <property type="match status" value="1"/>
</dbReference>
<sequence>MPRFEKGTRFYTLTLEQDLLGDWVVVTVYGRTGSSLGQVRIHAFPDKGEAQRYFDAECVRRLKRGYLSASS</sequence>
<dbReference type="EMBL" id="KT020860">
    <property type="protein sequence ID" value="AKT73137.1"/>
    <property type="molecule type" value="Genomic_DNA"/>
</dbReference>
<dbReference type="AlphaFoldDB" id="A0A0K1H0N6"/>
<dbReference type="RefSeq" id="WP_071588212.1">
    <property type="nucleotide sequence ID" value="NZ_CP045152.1"/>
</dbReference>
<accession>A0A5P8YM95</accession>
<accession>A0A0K1H0N6</accession>
<dbReference type="InterPro" id="IPR049809">
    <property type="entry name" value="YehF/YfeS-like_WGR"/>
</dbReference>
<reference evidence="2" key="1">
    <citation type="submission" date="2015-06" db="EMBL/GenBank/DDBJ databases">
        <title>Complete cryptic plasmid (pTP33) assembly of Yersinia pestis biovar Medievalis strain I-2638.</title>
        <authorList>
            <person name="Afanas'ev M.V."/>
            <person name="Tokmakova E.G."/>
            <person name="Polovinkina V.S."/>
            <person name="Sidorova E.A."/>
            <person name="Sinkov V.V."/>
            <person name="Balakhonov S.V."/>
        </authorList>
    </citation>
    <scope>NUCLEOTIDE SEQUENCE</scope>
    <source>
        <strain evidence="2">I-2638</strain>
        <plasmid evidence="2">pTP33</plasmid>
    </source>
</reference>
<dbReference type="PROSITE" id="PS51977">
    <property type="entry name" value="WGR"/>
    <property type="match status" value="1"/>
</dbReference>
<dbReference type="InterPro" id="IPR036930">
    <property type="entry name" value="WGR_dom_sf"/>
</dbReference>
<organism evidence="2">
    <name type="scientific">Yersinia pestis</name>
    <dbReference type="NCBI Taxonomy" id="632"/>
    <lineage>
        <taxon>Bacteria</taxon>
        <taxon>Pseudomonadati</taxon>
        <taxon>Pseudomonadota</taxon>
        <taxon>Gammaproteobacteria</taxon>
        <taxon>Enterobacterales</taxon>
        <taxon>Yersiniaceae</taxon>
        <taxon>Yersinia</taxon>
    </lineage>
</organism>
<dbReference type="CDD" id="cd07996">
    <property type="entry name" value="WGR_MMR_like"/>
    <property type="match status" value="1"/>
</dbReference>
<name>A0A0K1H0N6_YERPE</name>
<proteinExistence type="predicted"/>
<dbReference type="Gene3D" id="2.20.140.10">
    <property type="entry name" value="WGR domain"/>
    <property type="match status" value="1"/>
</dbReference>
<geneLocation type="plasmid" evidence="2">
    <name>pTP33</name>
</geneLocation>
<keyword evidence="2" id="KW-0614">Plasmid</keyword>